<name>A0ABD2WKF2_9HYME</name>
<evidence type="ECO:0000256" key="1">
    <source>
        <dbReference type="SAM" id="MobiDB-lite"/>
    </source>
</evidence>
<proteinExistence type="predicted"/>
<reference evidence="2 3" key="1">
    <citation type="journal article" date="2024" name="bioRxiv">
        <title>A reference genome for Trichogramma kaykai: A tiny desert-dwelling parasitoid wasp with competing sex-ratio distorters.</title>
        <authorList>
            <person name="Culotta J."/>
            <person name="Lindsey A.R."/>
        </authorList>
    </citation>
    <scope>NUCLEOTIDE SEQUENCE [LARGE SCALE GENOMIC DNA]</scope>
    <source>
        <strain evidence="2 3">KSX58</strain>
    </source>
</reference>
<dbReference type="EMBL" id="JBJJXI010000100">
    <property type="protein sequence ID" value="KAL3393139.1"/>
    <property type="molecule type" value="Genomic_DNA"/>
</dbReference>
<accession>A0ABD2WKF2</accession>
<comment type="caution">
    <text evidence="2">The sequence shown here is derived from an EMBL/GenBank/DDBJ whole genome shotgun (WGS) entry which is preliminary data.</text>
</comment>
<feature type="compositionally biased region" description="Low complexity" evidence="1">
    <location>
        <begin position="1"/>
        <end position="14"/>
    </location>
</feature>
<gene>
    <name evidence="2" type="ORF">TKK_012395</name>
</gene>
<feature type="region of interest" description="Disordered" evidence="1">
    <location>
        <begin position="1"/>
        <end position="31"/>
    </location>
</feature>
<evidence type="ECO:0000313" key="3">
    <source>
        <dbReference type="Proteomes" id="UP001627154"/>
    </source>
</evidence>
<keyword evidence="3" id="KW-1185">Reference proteome</keyword>
<dbReference type="AlphaFoldDB" id="A0ABD2WKF2"/>
<dbReference type="Proteomes" id="UP001627154">
    <property type="component" value="Unassembled WGS sequence"/>
</dbReference>
<evidence type="ECO:0000313" key="2">
    <source>
        <dbReference type="EMBL" id="KAL3393139.1"/>
    </source>
</evidence>
<protein>
    <submittedName>
        <fullName evidence="2">Uncharacterized protein</fullName>
    </submittedName>
</protein>
<organism evidence="2 3">
    <name type="scientific">Trichogramma kaykai</name>
    <dbReference type="NCBI Taxonomy" id="54128"/>
    <lineage>
        <taxon>Eukaryota</taxon>
        <taxon>Metazoa</taxon>
        <taxon>Ecdysozoa</taxon>
        <taxon>Arthropoda</taxon>
        <taxon>Hexapoda</taxon>
        <taxon>Insecta</taxon>
        <taxon>Pterygota</taxon>
        <taxon>Neoptera</taxon>
        <taxon>Endopterygota</taxon>
        <taxon>Hymenoptera</taxon>
        <taxon>Apocrita</taxon>
        <taxon>Proctotrupomorpha</taxon>
        <taxon>Chalcidoidea</taxon>
        <taxon>Trichogrammatidae</taxon>
        <taxon>Trichogramma</taxon>
    </lineage>
</organism>
<sequence length="117" mass="13519">MQQQQQQHMCSSSHRSSEQAALRMGRKPRARKMTLSDDSVFSFPFLFGRFRWQREHLVVALALYYIARANFSSERGRPSVFAEAVYGRSAAAQVKDRMSRDHDALYSSKRRGANGFR</sequence>